<dbReference type="InterPro" id="IPR002925">
    <property type="entry name" value="Dienelactn_hydro"/>
</dbReference>
<dbReference type="Pfam" id="PF01738">
    <property type="entry name" value="DLH"/>
    <property type="match status" value="1"/>
</dbReference>
<accession>A0A0C1RLG1</accession>
<dbReference type="Gene3D" id="3.40.50.1820">
    <property type="entry name" value="alpha/beta hydrolase"/>
    <property type="match status" value="1"/>
</dbReference>
<organism evidence="3">
    <name type="scientific">Tolypothrix bouteillei VB521301</name>
    <dbReference type="NCBI Taxonomy" id="1479485"/>
    <lineage>
        <taxon>Bacteria</taxon>
        <taxon>Bacillati</taxon>
        <taxon>Cyanobacteriota</taxon>
        <taxon>Cyanophyceae</taxon>
        <taxon>Nostocales</taxon>
        <taxon>Tolypothrichaceae</taxon>
        <taxon>Tolypothrix</taxon>
    </lineage>
</organism>
<dbReference type="PANTHER" id="PTHR46623:SF6">
    <property type="entry name" value="ALPHA_BETA-HYDROLASES SUPERFAMILY PROTEIN"/>
    <property type="match status" value="1"/>
</dbReference>
<dbReference type="OrthoDB" id="9787933at2"/>
<evidence type="ECO:0000313" key="2">
    <source>
        <dbReference type="EMBL" id="KAF3888275.1"/>
    </source>
</evidence>
<dbReference type="EMBL" id="JHEG04000001">
    <property type="protein sequence ID" value="KAF3888275.1"/>
    <property type="molecule type" value="Genomic_DNA"/>
</dbReference>
<dbReference type="AlphaFoldDB" id="A0A0C1RLG1"/>
<dbReference type="STRING" id="1479485.DA73_0204855"/>
<dbReference type="RefSeq" id="WP_038090882.1">
    <property type="nucleotide sequence ID" value="NZ_JHEG04000001.1"/>
</dbReference>
<dbReference type="PANTHER" id="PTHR46623">
    <property type="entry name" value="CARBOXYMETHYLENEBUTENOLIDASE-RELATED"/>
    <property type="match status" value="1"/>
</dbReference>
<protein>
    <submittedName>
        <fullName evidence="2 3">Dienelactone hydrolase</fullName>
    </submittedName>
</protein>
<reference evidence="2" key="2">
    <citation type="submission" date="2019-11" db="EMBL/GenBank/DDBJ databases">
        <title>Improved Assembly of Tolypothrix boutellei genome.</title>
        <authorList>
            <person name="Sarangi A.N."/>
            <person name="Mukherjee M."/>
            <person name="Ghosh S."/>
            <person name="Singh D."/>
            <person name="Das A."/>
            <person name="Kant S."/>
            <person name="Prusty A."/>
            <person name="Tripathy S."/>
        </authorList>
    </citation>
    <scope>NUCLEOTIDE SEQUENCE</scope>
    <source>
        <strain evidence="2">VB521301</strain>
    </source>
</reference>
<dbReference type="EMBL" id="JHEG02000019">
    <property type="protein sequence ID" value="KIE12820.1"/>
    <property type="molecule type" value="Genomic_DNA"/>
</dbReference>
<proteinExistence type="predicted"/>
<evidence type="ECO:0000313" key="4">
    <source>
        <dbReference type="Proteomes" id="UP000029738"/>
    </source>
</evidence>
<keyword evidence="3" id="KW-0378">Hydrolase</keyword>
<sequence length="249" mass="28103">MKIEQTEVSISAPDGQMPAFLLTPTEPNHKPAVLLLMEAFGLTSHIRDVAIRIAREGYVVLVPDLYYRELPNNKFGYDEVESAMAMMYRLDLKSVEADIRAALAFLKSQKDVYRDKPGEAALPCERIGVTGFCLGGGLSFLTACKFSAEIAAAAPFYGMVLDEWIDAVKDITVPVHLFFGGVDPFIPCDRIRQIESRFQELGKDYTLKVYPNAGHGFFCHERSDYNRLAAEDAWQQLTQFFKRHLHRES</sequence>
<comment type="caution">
    <text evidence="3">The sequence shown here is derived from an EMBL/GenBank/DDBJ whole genome shotgun (WGS) entry which is preliminary data.</text>
</comment>
<name>A0A0C1RLG1_9CYAN</name>
<dbReference type="GO" id="GO:0016787">
    <property type="term" value="F:hydrolase activity"/>
    <property type="evidence" value="ECO:0007669"/>
    <property type="project" value="UniProtKB-KW"/>
</dbReference>
<dbReference type="SUPFAM" id="SSF53474">
    <property type="entry name" value="alpha/beta-Hydrolases"/>
    <property type="match status" value="1"/>
</dbReference>
<evidence type="ECO:0000259" key="1">
    <source>
        <dbReference type="Pfam" id="PF01738"/>
    </source>
</evidence>
<dbReference type="Proteomes" id="UP000029738">
    <property type="component" value="Unassembled WGS sequence"/>
</dbReference>
<dbReference type="InterPro" id="IPR029058">
    <property type="entry name" value="AB_hydrolase_fold"/>
</dbReference>
<feature type="domain" description="Dienelactone hydrolase" evidence="1">
    <location>
        <begin position="17"/>
        <end position="244"/>
    </location>
</feature>
<keyword evidence="4" id="KW-1185">Reference proteome</keyword>
<evidence type="ECO:0000313" key="3">
    <source>
        <dbReference type="EMBL" id="KIE12820.1"/>
    </source>
</evidence>
<gene>
    <name evidence="3" type="ORF">DA73_0204855</name>
    <name evidence="2" type="ORF">DA73_0400024370</name>
</gene>
<dbReference type="InterPro" id="IPR051049">
    <property type="entry name" value="Dienelactone_hydrolase-like"/>
</dbReference>
<reference evidence="3" key="1">
    <citation type="journal article" date="2015" name="Genome Announc.">
        <title>Draft Genome Sequence of Tolypothrix boutellei Strain VB521301.</title>
        <authorList>
            <person name="Chandrababunaidu M.M."/>
            <person name="Singh D."/>
            <person name="Sen D."/>
            <person name="Bhan S."/>
            <person name="Das S."/>
            <person name="Gupta A."/>
            <person name="Adhikary S.P."/>
            <person name="Tripathy S."/>
        </authorList>
    </citation>
    <scope>NUCLEOTIDE SEQUENCE</scope>
    <source>
        <strain evidence="3">VB521301</strain>
    </source>
</reference>